<sequence length="308" mass="31927">MAFWGHIAEWGANTVAPAVVGLAMNAKEHAEQVGGQAAEWAAKEVAPRAVGLAMEAQKHAEQVAEWGSKEVAPRAVGLAMEAQKHAEQVAPAVVGLAMNAKQHAEEISGHVAEWGVNEVAPRAVGLAMEAQKHAEQVAPAVVGLAMNTKEHAEQISGHVAHWGTHHFVPAAAGLAHNAAEVAKNAERHYEQASPAERKVIRGLVSVGLTLVAEGFGISLPKLLIGPILGATGFGTGKSVDGRGIELGAGQAPRLSRSSRSGRPIVKSLGPDTMATKKETENGALGVLVTIAQSAIVIESIVGLMAWLL</sequence>
<accession>A0AAE0JAW2</accession>
<dbReference type="RefSeq" id="XP_062678937.1">
    <property type="nucleotide sequence ID" value="XM_062823186.1"/>
</dbReference>
<proteinExistence type="predicted"/>
<dbReference type="GeneID" id="87860340"/>
<organism evidence="2 3">
    <name type="scientific">Neurospora tetraspora</name>
    <dbReference type="NCBI Taxonomy" id="94610"/>
    <lineage>
        <taxon>Eukaryota</taxon>
        <taxon>Fungi</taxon>
        <taxon>Dikarya</taxon>
        <taxon>Ascomycota</taxon>
        <taxon>Pezizomycotina</taxon>
        <taxon>Sordariomycetes</taxon>
        <taxon>Sordariomycetidae</taxon>
        <taxon>Sordariales</taxon>
        <taxon>Sordariaceae</taxon>
        <taxon>Neurospora</taxon>
    </lineage>
</organism>
<evidence type="ECO:0000313" key="2">
    <source>
        <dbReference type="EMBL" id="KAK3339577.1"/>
    </source>
</evidence>
<evidence type="ECO:0000313" key="3">
    <source>
        <dbReference type="Proteomes" id="UP001278500"/>
    </source>
</evidence>
<name>A0AAE0JAW2_9PEZI</name>
<dbReference type="EMBL" id="JAUEPP010000007">
    <property type="protein sequence ID" value="KAK3339577.1"/>
    <property type="molecule type" value="Genomic_DNA"/>
</dbReference>
<comment type="caution">
    <text evidence="2">The sequence shown here is derived from an EMBL/GenBank/DDBJ whole genome shotgun (WGS) entry which is preliminary data.</text>
</comment>
<dbReference type="Proteomes" id="UP001278500">
    <property type="component" value="Unassembled WGS sequence"/>
</dbReference>
<feature type="compositionally biased region" description="Low complexity" evidence="1">
    <location>
        <begin position="253"/>
        <end position="262"/>
    </location>
</feature>
<protein>
    <submittedName>
        <fullName evidence="2">Uncharacterized protein</fullName>
    </submittedName>
</protein>
<feature type="region of interest" description="Disordered" evidence="1">
    <location>
        <begin position="250"/>
        <end position="269"/>
    </location>
</feature>
<reference evidence="2" key="2">
    <citation type="submission" date="2023-06" db="EMBL/GenBank/DDBJ databases">
        <authorList>
            <consortium name="Lawrence Berkeley National Laboratory"/>
            <person name="Haridas S."/>
            <person name="Hensen N."/>
            <person name="Bonometti L."/>
            <person name="Westerberg I."/>
            <person name="Brannstrom I.O."/>
            <person name="Guillou S."/>
            <person name="Cros-Aarteil S."/>
            <person name="Calhoun S."/>
            <person name="Kuo A."/>
            <person name="Mondo S."/>
            <person name="Pangilinan J."/>
            <person name="Riley R."/>
            <person name="Labutti K."/>
            <person name="Andreopoulos B."/>
            <person name="Lipzen A."/>
            <person name="Chen C."/>
            <person name="Yanf M."/>
            <person name="Daum C."/>
            <person name="Ng V."/>
            <person name="Clum A."/>
            <person name="Steindorff A."/>
            <person name="Ohm R."/>
            <person name="Martin F."/>
            <person name="Silar P."/>
            <person name="Natvig D."/>
            <person name="Lalanne C."/>
            <person name="Gautier V."/>
            <person name="Ament-Velasquez S.L."/>
            <person name="Kruys A."/>
            <person name="Hutchinson M.I."/>
            <person name="Powell A.J."/>
            <person name="Barry K."/>
            <person name="Miller A.N."/>
            <person name="Grigoriev I.V."/>
            <person name="Debuchy R."/>
            <person name="Gladieux P."/>
            <person name="Thoren M.H."/>
            <person name="Johannesson H."/>
        </authorList>
    </citation>
    <scope>NUCLEOTIDE SEQUENCE</scope>
    <source>
        <strain evidence="2">CBS 560.94</strain>
    </source>
</reference>
<evidence type="ECO:0000256" key="1">
    <source>
        <dbReference type="SAM" id="MobiDB-lite"/>
    </source>
</evidence>
<gene>
    <name evidence="2" type="ORF">B0H65DRAFT_304054</name>
</gene>
<dbReference type="AlphaFoldDB" id="A0AAE0JAW2"/>
<keyword evidence="3" id="KW-1185">Reference proteome</keyword>
<reference evidence="2" key="1">
    <citation type="journal article" date="2023" name="Mol. Phylogenet. Evol.">
        <title>Genome-scale phylogeny and comparative genomics of the fungal order Sordariales.</title>
        <authorList>
            <person name="Hensen N."/>
            <person name="Bonometti L."/>
            <person name="Westerberg I."/>
            <person name="Brannstrom I.O."/>
            <person name="Guillou S."/>
            <person name="Cros-Aarteil S."/>
            <person name="Calhoun S."/>
            <person name="Haridas S."/>
            <person name="Kuo A."/>
            <person name="Mondo S."/>
            <person name="Pangilinan J."/>
            <person name="Riley R."/>
            <person name="LaButti K."/>
            <person name="Andreopoulos B."/>
            <person name="Lipzen A."/>
            <person name="Chen C."/>
            <person name="Yan M."/>
            <person name="Daum C."/>
            <person name="Ng V."/>
            <person name="Clum A."/>
            <person name="Steindorff A."/>
            <person name="Ohm R.A."/>
            <person name="Martin F."/>
            <person name="Silar P."/>
            <person name="Natvig D.O."/>
            <person name="Lalanne C."/>
            <person name="Gautier V."/>
            <person name="Ament-Velasquez S.L."/>
            <person name="Kruys A."/>
            <person name="Hutchinson M.I."/>
            <person name="Powell A.J."/>
            <person name="Barry K."/>
            <person name="Miller A.N."/>
            <person name="Grigoriev I.V."/>
            <person name="Debuchy R."/>
            <person name="Gladieux P."/>
            <person name="Hiltunen Thoren M."/>
            <person name="Johannesson H."/>
        </authorList>
    </citation>
    <scope>NUCLEOTIDE SEQUENCE</scope>
    <source>
        <strain evidence="2">CBS 560.94</strain>
    </source>
</reference>